<dbReference type="RefSeq" id="WP_110484563.1">
    <property type="nucleotide sequence ID" value="NZ_QJVC01000004.1"/>
</dbReference>
<evidence type="ECO:0000259" key="1">
    <source>
        <dbReference type="Pfam" id="PF11716"/>
    </source>
</evidence>
<dbReference type="OrthoDB" id="5178565at2"/>
<dbReference type="Gene3D" id="1.20.120.450">
    <property type="entry name" value="dinb family like domain"/>
    <property type="match status" value="1"/>
</dbReference>
<evidence type="ECO:0000313" key="3">
    <source>
        <dbReference type="Proteomes" id="UP000247980"/>
    </source>
</evidence>
<comment type="caution">
    <text evidence="2">The sequence shown here is derived from an EMBL/GenBank/DDBJ whole genome shotgun (WGS) entry which is preliminary data.</text>
</comment>
<feature type="domain" description="Mycothiol-dependent maleylpyruvate isomerase metal-binding" evidence="1">
    <location>
        <begin position="11"/>
        <end position="100"/>
    </location>
</feature>
<dbReference type="Pfam" id="PF11716">
    <property type="entry name" value="MDMPI_N"/>
    <property type="match status" value="1"/>
</dbReference>
<name>A0A2V5IR40_9MICC</name>
<dbReference type="InterPro" id="IPR024344">
    <property type="entry name" value="MDMPI_metal-binding"/>
</dbReference>
<gene>
    <name evidence="2" type="ORF">CVS30_06710</name>
</gene>
<dbReference type="Proteomes" id="UP000247980">
    <property type="component" value="Unassembled WGS sequence"/>
</dbReference>
<dbReference type="AlphaFoldDB" id="A0A2V5IR40"/>
<dbReference type="EMBL" id="QJVC01000004">
    <property type="protein sequence ID" value="PYI38999.1"/>
    <property type="molecule type" value="Genomic_DNA"/>
</dbReference>
<proteinExistence type="predicted"/>
<sequence length="209" mass="22620">MNKNDIWAAIHAERHRLLDALSPLDDAAWQTPTLCNDWSVSQVLAHLTAAANVGQGAWLLSIVLAGFNPARHNDRRLRKYLGATPAESLAILRASAEKTVAPSKDYVAMLGEVIVHGQDIARPLGLDLEPEPAGVYEVARFFSERAFAVNSKTLVHDLTLEADDSSFKAGTGPLVRGKQLDLVMAMAGRPTYLTALQGDGVAVLAQRMR</sequence>
<accession>A0A2V5IR40</accession>
<protein>
    <recommendedName>
        <fullName evidence="1">Mycothiol-dependent maleylpyruvate isomerase metal-binding domain-containing protein</fullName>
    </recommendedName>
</protein>
<reference evidence="2 3" key="1">
    <citation type="submission" date="2018-05" db="EMBL/GenBank/DDBJ databases">
        <title>Genetic diversity of glacier-inhabiting Cryobacterium bacteria in China and description of Cryobacterium mengkeensis sp. nov. and Arthrobacter glacialis sp. nov.</title>
        <authorList>
            <person name="Liu Q."/>
            <person name="Xin Y.-H."/>
        </authorList>
    </citation>
    <scope>NUCLEOTIDE SEQUENCE [LARGE SCALE GENOMIC DNA]</scope>
    <source>
        <strain evidence="2 3">B7</strain>
    </source>
</reference>
<dbReference type="NCBIfam" id="TIGR03083">
    <property type="entry name" value="maleylpyruvate isomerase family mycothiol-dependent enzyme"/>
    <property type="match status" value="1"/>
</dbReference>
<dbReference type="GO" id="GO:0046872">
    <property type="term" value="F:metal ion binding"/>
    <property type="evidence" value="ECO:0007669"/>
    <property type="project" value="InterPro"/>
</dbReference>
<dbReference type="InterPro" id="IPR034660">
    <property type="entry name" value="DinB/YfiT-like"/>
</dbReference>
<evidence type="ECO:0000313" key="2">
    <source>
        <dbReference type="EMBL" id="PYI38999.1"/>
    </source>
</evidence>
<keyword evidence="3" id="KW-1185">Reference proteome</keyword>
<dbReference type="InterPro" id="IPR017517">
    <property type="entry name" value="Maleyloyr_isom"/>
</dbReference>
<dbReference type="SUPFAM" id="SSF109854">
    <property type="entry name" value="DinB/YfiT-like putative metalloenzymes"/>
    <property type="match status" value="1"/>
</dbReference>
<organism evidence="2 3">
    <name type="scientific">Arthrobacter psychrolactophilus</name>
    <dbReference type="NCBI Taxonomy" id="92442"/>
    <lineage>
        <taxon>Bacteria</taxon>
        <taxon>Bacillati</taxon>
        <taxon>Actinomycetota</taxon>
        <taxon>Actinomycetes</taxon>
        <taxon>Micrococcales</taxon>
        <taxon>Micrococcaceae</taxon>
        <taxon>Arthrobacter</taxon>
    </lineage>
</organism>